<dbReference type="VEuPathDB" id="FungiDB:PCH_Pc20g14160"/>
<dbReference type="EMBL" id="AM920435">
    <property type="protein sequence ID" value="CAP86745.1"/>
    <property type="molecule type" value="Genomic_DNA"/>
</dbReference>
<gene>
    <name evidence="1" type="ORF">Pc20g14160</name>
    <name evidence="1" type="ORF">PCH_Pc20g14160</name>
</gene>
<name>B6HHA2_PENRW</name>
<dbReference type="HOGENOM" id="CLU_1687234_0_0_1"/>
<evidence type="ECO:0000313" key="1">
    <source>
        <dbReference type="EMBL" id="CAP86745.1"/>
    </source>
</evidence>
<dbReference type="AlphaFoldDB" id="B6HHA2"/>
<proteinExistence type="predicted"/>
<sequence length="156" mass="17275">MGVSTVDTSMGPQCRDMRAADLSLGHCRDSRGALAFDMLPRFAIAIAVKLLFYVLCTDKLRLGDNTILIQDSRELEWGMEKLMVCTSHEHRTIWTVAEEKLKMKNKLWATWAHAKPLKAGTIMTEGANMQVKVPCMGHSAAAPCTVPGLPNMDRSN</sequence>
<dbReference type="OMA" id="SHEHRTI"/>
<organism evidence="1 2">
    <name type="scientific">Penicillium rubens (strain ATCC 28089 / DSM 1075 / NRRL 1951 / Wisconsin 54-1255)</name>
    <name type="common">Penicillium chrysogenum</name>
    <dbReference type="NCBI Taxonomy" id="500485"/>
    <lineage>
        <taxon>Eukaryota</taxon>
        <taxon>Fungi</taxon>
        <taxon>Dikarya</taxon>
        <taxon>Ascomycota</taxon>
        <taxon>Pezizomycotina</taxon>
        <taxon>Eurotiomycetes</taxon>
        <taxon>Eurotiomycetidae</taxon>
        <taxon>Eurotiales</taxon>
        <taxon>Aspergillaceae</taxon>
        <taxon>Penicillium</taxon>
        <taxon>Penicillium chrysogenum species complex</taxon>
    </lineage>
</organism>
<evidence type="ECO:0000313" key="2">
    <source>
        <dbReference type="Proteomes" id="UP000000724"/>
    </source>
</evidence>
<dbReference type="Proteomes" id="UP000000724">
    <property type="component" value="Contig Pc00c20"/>
</dbReference>
<accession>B6HHA2</accession>
<reference evidence="1 2" key="1">
    <citation type="journal article" date="2008" name="Nat. Biotechnol.">
        <title>Genome sequencing and analysis of the filamentous fungus Penicillium chrysogenum.</title>
        <authorList>
            <person name="van den Berg M.A."/>
            <person name="Albang R."/>
            <person name="Albermann K."/>
            <person name="Badger J.H."/>
            <person name="Daran J.-M."/>
            <person name="Driessen A.J.M."/>
            <person name="Garcia-Estrada C."/>
            <person name="Fedorova N.D."/>
            <person name="Harris D.M."/>
            <person name="Heijne W.H.M."/>
            <person name="Joardar V.S."/>
            <person name="Kiel J.A.K.W."/>
            <person name="Kovalchuk A."/>
            <person name="Martin J.F."/>
            <person name="Nierman W.C."/>
            <person name="Nijland J.G."/>
            <person name="Pronk J.T."/>
            <person name="Roubos J.A."/>
            <person name="van der Klei I.J."/>
            <person name="van Peij N.N.M.E."/>
            <person name="Veenhuis M."/>
            <person name="von Doehren H."/>
            <person name="Wagner C."/>
            <person name="Wortman J.R."/>
            <person name="Bovenberg R.A.L."/>
        </authorList>
    </citation>
    <scope>NUCLEOTIDE SEQUENCE [LARGE SCALE GENOMIC DNA]</scope>
    <source>
        <strain evidence="2">ATCC 28089 / DSM 1075 / NRRL 1951 / Wisconsin 54-1255</strain>
    </source>
</reference>
<protein>
    <submittedName>
        <fullName evidence="1">Uncharacterized protein</fullName>
    </submittedName>
</protein>
<keyword evidence="2" id="KW-1185">Reference proteome</keyword>